<dbReference type="EMBL" id="MAEI02000001">
    <property type="protein sequence ID" value="MEO1782511.1"/>
    <property type="molecule type" value="Genomic_DNA"/>
</dbReference>
<feature type="compositionally biased region" description="Basic and acidic residues" evidence="1">
    <location>
        <begin position="112"/>
        <end position="121"/>
    </location>
</feature>
<sequence>MAAKNNVVQLPNTTTFQLGDLTLQLRLDGKAIINIEKRLDEGIMGLFVKKQGEIKLPPANSLLIILQGANKTSGVTEKVIVNAFEQYIESGKTTMDLFGQINEFLDEQGFFGEKETDKEATDGESLDPEAPTEADSIL</sequence>
<protein>
    <submittedName>
        <fullName evidence="2">Uncharacterized protein</fullName>
    </submittedName>
</protein>
<keyword evidence="3" id="KW-1185">Reference proteome</keyword>
<evidence type="ECO:0000313" key="2">
    <source>
        <dbReference type="EMBL" id="MEO1782511.1"/>
    </source>
</evidence>
<evidence type="ECO:0000256" key="1">
    <source>
        <dbReference type="SAM" id="MobiDB-lite"/>
    </source>
</evidence>
<accession>A0ABV0F7B9</accession>
<reference evidence="2" key="2">
    <citation type="submission" date="2024-02" db="EMBL/GenBank/DDBJ databases">
        <title>The Genome Sequence of Enterococcus diestrammenae JM9A.</title>
        <authorList>
            <person name="Earl A."/>
            <person name="Manson A."/>
            <person name="Gilmore M."/>
            <person name="Sanders J."/>
            <person name="Shea T."/>
            <person name="Howe W."/>
            <person name="Livny J."/>
            <person name="Cuomo C."/>
            <person name="Neafsey D."/>
            <person name="Birren B."/>
        </authorList>
    </citation>
    <scope>NUCLEOTIDE SEQUENCE</scope>
    <source>
        <strain evidence="2">JM9A</strain>
    </source>
</reference>
<reference evidence="2" key="1">
    <citation type="submission" date="2016-06" db="EMBL/GenBank/DDBJ databases">
        <authorList>
            <person name="Van Tyne D."/>
        </authorList>
    </citation>
    <scope>NUCLEOTIDE SEQUENCE</scope>
    <source>
        <strain evidence="2">JM9A</strain>
    </source>
</reference>
<evidence type="ECO:0000313" key="3">
    <source>
        <dbReference type="Proteomes" id="UP001429357"/>
    </source>
</evidence>
<dbReference type="Proteomes" id="UP001429357">
    <property type="component" value="Unassembled WGS sequence"/>
</dbReference>
<dbReference type="Pfam" id="PF19591">
    <property type="entry name" value="DUF6096"/>
    <property type="match status" value="1"/>
</dbReference>
<name>A0ABV0F7B9_9ENTE</name>
<organism evidence="2 3">
    <name type="scientific">Enterococcus diestrammenae</name>
    <dbReference type="NCBI Taxonomy" id="1155073"/>
    <lineage>
        <taxon>Bacteria</taxon>
        <taxon>Bacillati</taxon>
        <taxon>Bacillota</taxon>
        <taxon>Bacilli</taxon>
        <taxon>Lactobacillales</taxon>
        <taxon>Enterococcaceae</taxon>
        <taxon>Enterococcus</taxon>
    </lineage>
</organism>
<dbReference type="InterPro" id="IPR046078">
    <property type="entry name" value="DUF6096"/>
</dbReference>
<gene>
    <name evidence="2" type="ORF">BAU18_002123</name>
</gene>
<dbReference type="RefSeq" id="WP_161870020.1">
    <property type="nucleotide sequence ID" value="NZ_MAEI02000001.1"/>
</dbReference>
<feature type="compositionally biased region" description="Acidic residues" evidence="1">
    <location>
        <begin position="122"/>
        <end position="132"/>
    </location>
</feature>
<comment type="caution">
    <text evidence="2">The sequence shown here is derived from an EMBL/GenBank/DDBJ whole genome shotgun (WGS) entry which is preliminary data.</text>
</comment>
<feature type="region of interest" description="Disordered" evidence="1">
    <location>
        <begin position="112"/>
        <end position="138"/>
    </location>
</feature>
<proteinExistence type="predicted"/>